<keyword evidence="6 13" id="KW-0812">Transmembrane</keyword>
<feature type="transmembrane region" description="Helical" evidence="13">
    <location>
        <begin position="46"/>
        <end position="63"/>
    </location>
</feature>
<evidence type="ECO:0000313" key="16">
    <source>
        <dbReference type="RefSeq" id="XP_015173627.1"/>
    </source>
</evidence>
<gene>
    <name evidence="15 16" type="primary">LOC107064941</name>
</gene>
<dbReference type="RefSeq" id="XP_015173627.1">
    <property type="nucleotide sequence ID" value="XM_015318141.1"/>
</dbReference>
<keyword evidence="8 13" id="KW-0249">Electron transport</keyword>
<dbReference type="Pfam" id="PF02939">
    <property type="entry name" value="UcrQ"/>
    <property type="match status" value="1"/>
</dbReference>
<evidence type="ECO:0000256" key="4">
    <source>
        <dbReference type="ARBA" id="ARBA00022448"/>
    </source>
</evidence>
<organism evidence="14 16">
    <name type="scientific">Polistes dominula</name>
    <name type="common">European paper wasp</name>
    <name type="synonym">Vespa dominula</name>
    <dbReference type="NCBI Taxonomy" id="743375"/>
    <lineage>
        <taxon>Eukaryota</taxon>
        <taxon>Metazoa</taxon>
        <taxon>Ecdysozoa</taxon>
        <taxon>Arthropoda</taxon>
        <taxon>Hexapoda</taxon>
        <taxon>Insecta</taxon>
        <taxon>Pterygota</taxon>
        <taxon>Neoptera</taxon>
        <taxon>Endopterygota</taxon>
        <taxon>Hymenoptera</taxon>
        <taxon>Apocrita</taxon>
        <taxon>Aculeata</taxon>
        <taxon>Vespoidea</taxon>
        <taxon>Vespidae</taxon>
        <taxon>Polistinae</taxon>
        <taxon>Polistini</taxon>
        <taxon>Polistes</taxon>
    </lineage>
</organism>
<comment type="subunit">
    <text evidence="12 13">Component of the ubiquinol-cytochrome c oxidoreductase (cytochrome b-c1 complex, complex III, CIII), a multisubunit enzyme composed of 11 subunits. The complex is composed of 3 respiratory subunits cytochrome b, cytochrome c1 and Rieske protein UQCRFS1, 2 core protein subunits UQCRC1/QCR1 and UQCRC2/QCR2, and 6 low-molecular weight protein subunits UQCRH/QCR6, UQCRB/QCR7, UQCRQ/QCR8, UQCR10/QCR9, UQCR11/QCR10 and subunit 9, the cleavage product of Rieske protein UQCRFS1. The complex exists as an obligatory dimer and forms supercomplexes (SCs) in the inner mitochondrial membrane with NADH-ubiquinone oxidoreductase (complex I, CI) and cytochrome c oxidase (complex IV, CIV), resulting in different assemblies (supercomplex SCI(1)III(2)IV(1) and megacomplex MCI(2)III(2)IV(2)). Interacts with UQCC6.</text>
</comment>
<name>A0ABM1I090_POLDO</name>
<dbReference type="InterPro" id="IPR004205">
    <property type="entry name" value="Cyt_bc1_su8"/>
</dbReference>
<evidence type="ECO:0000256" key="8">
    <source>
        <dbReference type="ARBA" id="ARBA00022982"/>
    </source>
</evidence>
<evidence type="ECO:0000256" key="10">
    <source>
        <dbReference type="ARBA" id="ARBA00023128"/>
    </source>
</evidence>
<evidence type="ECO:0000313" key="14">
    <source>
        <dbReference type="Proteomes" id="UP000694924"/>
    </source>
</evidence>
<keyword evidence="5 13" id="KW-0679">Respiratory chain</keyword>
<evidence type="ECO:0000256" key="7">
    <source>
        <dbReference type="ARBA" id="ARBA00022792"/>
    </source>
</evidence>
<keyword evidence="7 13" id="KW-0999">Mitochondrion inner membrane</keyword>
<dbReference type="InterPro" id="IPR036642">
    <property type="entry name" value="Cyt_bc1_su8_sf"/>
</dbReference>
<evidence type="ECO:0000256" key="1">
    <source>
        <dbReference type="ARBA" id="ARBA00004434"/>
    </source>
</evidence>
<dbReference type="SUPFAM" id="SSF81508">
    <property type="entry name" value="Ubiquinone-binding protein QP-C of cytochrome bc1 complex (Ubiquinol-cytochrome c reductase)"/>
    <property type="match status" value="1"/>
</dbReference>
<keyword evidence="10 13" id="KW-0496">Mitochondrion</keyword>
<comment type="similarity">
    <text evidence="2 13">Belongs to the UQCRQ/QCR8 family.</text>
</comment>
<dbReference type="Proteomes" id="UP000694924">
    <property type="component" value="Unplaced"/>
</dbReference>
<sequence>MGLEFGNLYKLRRIVFFRLSPHEQKAFKGMISEGIPNTIRRFQSSVFFYAPILGLNYMVYLWAKDTDRKLTRKNPDLYKDDV</sequence>
<accession>A0ABM1I090</accession>
<evidence type="ECO:0000256" key="3">
    <source>
        <dbReference type="ARBA" id="ARBA00016324"/>
    </source>
</evidence>
<evidence type="ECO:0000256" key="9">
    <source>
        <dbReference type="ARBA" id="ARBA00022989"/>
    </source>
</evidence>
<proteinExistence type="inferred from homology"/>
<keyword evidence="11 13" id="KW-0472">Membrane</keyword>
<evidence type="ECO:0000256" key="11">
    <source>
        <dbReference type="ARBA" id="ARBA00023136"/>
    </source>
</evidence>
<evidence type="ECO:0000256" key="6">
    <source>
        <dbReference type="ARBA" id="ARBA00022692"/>
    </source>
</evidence>
<dbReference type="RefSeq" id="XP_015173626.1">
    <property type="nucleotide sequence ID" value="XM_015318140.1"/>
</dbReference>
<evidence type="ECO:0000256" key="5">
    <source>
        <dbReference type="ARBA" id="ARBA00022660"/>
    </source>
</evidence>
<reference evidence="15 16" key="1">
    <citation type="submission" date="2025-05" db="UniProtKB">
        <authorList>
            <consortium name="RefSeq"/>
        </authorList>
    </citation>
    <scope>IDENTIFICATION</scope>
    <source>
        <tissue evidence="15 16">Whole body</tissue>
    </source>
</reference>
<comment type="subcellular location">
    <subcellularLocation>
        <location evidence="1 13">Mitochondrion inner membrane</location>
        <topology evidence="1 13">Single-pass membrane protein</topology>
    </subcellularLocation>
</comment>
<dbReference type="Gene3D" id="1.20.5.210">
    <property type="entry name" value="Cytochrome b-c1 complex subunit 8"/>
    <property type="match status" value="1"/>
</dbReference>
<comment type="function">
    <text evidence="13">Component of the ubiquinol-cytochrome c oxidoreductase, a multisubunit transmembrane complex that is part of the mitochondrial electron transport chain which drives oxidative phosphorylation. The complex plays an important role in the uptake of multiple carbon sources present in different host niches.</text>
</comment>
<evidence type="ECO:0000256" key="13">
    <source>
        <dbReference type="RuleBase" id="RU368118"/>
    </source>
</evidence>
<evidence type="ECO:0000313" key="15">
    <source>
        <dbReference type="RefSeq" id="XP_015173626.1"/>
    </source>
</evidence>
<keyword evidence="14" id="KW-1185">Reference proteome</keyword>
<dbReference type="GeneID" id="107064941"/>
<dbReference type="PANTHER" id="PTHR12119">
    <property type="entry name" value="UBIQUINOL-CYTOCHROME C REDUCTASE COMPLEX UBIQUINONE-BINDING PROTEIN QP-C"/>
    <property type="match status" value="1"/>
</dbReference>
<evidence type="ECO:0000256" key="2">
    <source>
        <dbReference type="ARBA" id="ARBA00007668"/>
    </source>
</evidence>
<keyword evidence="4 13" id="KW-0813">Transport</keyword>
<evidence type="ECO:0000256" key="12">
    <source>
        <dbReference type="ARBA" id="ARBA00047105"/>
    </source>
</evidence>
<keyword evidence="9 13" id="KW-1133">Transmembrane helix</keyword>
<protein>
    <recommendedName>
        <fullName evidence="3 13">Cytochrome b-c1 complex subunit 8</fullName>
    </recommendedName>
    <alternativeName>
        <fullName evidence="13">Complex III subunit 8</fullName>
    </alternativeName>
</protein>
<dbReference type="PANTHER" id="PTHR12119:SF2">
    <property type="entry name" value="CYTOCHROME B-C1 COMPLEX SUBUNIT 8"/>
    <property type="match status" value="1"/>
</dbReference>